<dbReference type="Gene3D" id="3.30.1330.30">
    <property type="match status" value="1"/>
</dbReference>
<organism evidence="2 3">
    <name type="scientific">Clostridium cylindrosporum DSM 605</name>
    <dbReference type="NCBI Taxonomy" id="1121307"/>
    <lineage>
        <taxon>Bacteria</taxon>
        <taxon>Bacillati</taxon>
        <taxon>Bacillota</taxon>
        <taxon>Clostridia</taxon>
        <taxon>Eubacteriales</taxon>
        <taxon>Clostridiaceae</taxon>
        <taxon>Clostridium</taxon>
    </lineage>
</organism>
<evidence type="ECO:0000313" key="3">
    <source>
        <dbReference type="Proteomes" id="UP000036756"/>
    </source>
</evidence>
<dbReference type="EMBL" id="LFVU01000003">
    <property type="protein sequence ID" value="KMT23065.1"/>
    <property type="molecule type" value="Genomic_DNA"/>
</dbReference>
<dbReference type="RefSeq" id="WP_048569442.1">
    <property type="nucleotide sequence ID" value="NZ_LFVU01000003.1"/>
</dbReference>
<sequence length="110" mass="11978">MNKLYSFLGLIQKAGKLSSGDDTVELDIKKNMVKLLIISEDASENTKKKFEHMASSRKINFVFFGNKYDLGAAIGKSPRSILAIKDSGFAKAFTDKASNIINGGECIVKG</sequence>
<evidence type="ECO:0000259" key="1">
    <source>
        <dbReference type="Pfam" id="PF01248"/>
    </source>
</evidence>
<dbReference type="Pfam" id="PF01248">
    <property type="entry name" value="Ribosomal_L7Ae"/>
    <property type="match status" value="1"/>
</dbReference>
<dbReference type="Proteomes" id="UP000036756">
    <property type="component" value="Unassembled WGS sequence"/>
</dbReference>
<dbReference type="STRING" id="1121307.CLCY_7c01120"/>
<protein>
    <submittedName>
        <fullName evidence="2">Ribosomal L7Ae/L30e/S12e/gadd45 family protein</fullName>
    </submittedName>
</protein>
<dbReference type="SUPFAM" id="SSF55315">
    <property type="entry name" value="L30e-like"/>
    <property type="match status" value="1"/>
</dbReference>
<dbReference type="PATRIC" id="fig|1121307.3.peg.2395"/>
<reference evidence="2 3" key="1">
    <citation type="submission" date="2015-06" db="EMBL/GenBank/DDBJ databases">
        <title>Draft genome sequence of the purine-degrading Clostridium cylindrosporum HC-1 (DSM 605).</title>
        <authorList>
            <person name="Poehlein A."/>
            <person name="Schiel-Bengelsdorf B."/>
            <person name="Bengelsdorf F."/>
            <person name="Daniel R."/>
            <person name="Duerre P."/>
        </authorList>
    </citation>
    <scope>NUCLEOTIDE SEQUENCE [LARGE SCALE GENOMIC DNA]</scope>
    <source>
        <strain evidence="2 3">DSM 605</strain>
    </source>
</reference>
<feature type="domain" description="Ribosomal protein eL8/eL30/eS12/Gadd45" evidence="1">
    <location>
        <begin position="3"/>
        <end position="92"/>
    </location>
</feature>
<comment type="caution">
    <text evidence="2">The sequence shown here is derived from an EMBL/GenBank/DDBJ whole genome shotgun (WGS) entry which is preliminary data.</text>
</comment>
<keyword evidence="3" id="KW-1185">Reference proteome</keyword>
<dbReference type="AlphaFoldDB" id="A0A0J8DAK8"/>
<dbReference type="InterPro" id="IPR004038">
    <property type="entry name" value="Ribosomal_eL8/eL30/eS12/Gad45"/>
</dbReference>
<proteinExistence type="predicted"/>
<dbReference type="InterPro" id="IPR029064">
    <property type="entry name" value="Ribosomal_eL30-like_sf"/>
</dbReference>
<name>A0A0J8DAK8_CLOCY</name>
<dbReference type="OrthoDB" id="9794863at2"/>
<gene>
    <name evidence="2" type="ORF">CLCY_7c01120</name>
</gene>
<accession>A0A0J8DAK8</accession>
<evidence type="ECO:0000313" key="2">
    <source>
        <dbReference type="EMBL" id="KMT23065.1"/>
    </source>
</evidence>